<proteinExistence type="predicted"/>
<evidence type="ECO:0000259" key="1">
    <source>
        <dbReference type="Pfam" id="PF00535"/>
    </source>
</evidence>
<accession>A0A7H8NKS6</accession>
<dbReference type="GO" id="GO:0016758">
    <property type="term" value="F:hexosyltransferase activity"/>
    <property type="evidence" value="ECO:0007669"/>
    <property type="project" value="UniProtKB-ARBA"/>
</dbReference>
<keyword evidence="2" id="KW-0614">Plasmid</keyword>
<evidence type="ECO:0000313" key="2">
    <source>
        <dbReference type="EMBL" id="QKW55050.1"/>
    </source>
</evidence>
<dbReference type="Gene3D" id="3.90.550.10">
    <property type="entry name" value="Spore Coat Polysaccharide Biosynthesis Protein SpsA, Chain A"/>
    <property type="match status" value="1"/>
</dbReference>
<dbReference type="EMBL" id="CP054930">
    <property type="protein sequence ID" value="QKW55050.1"/>
    <property type="molecule type" value="Genomic_DNA"/>
</dbReference>
<reference evidence="2 3" key="1">
    <citation type="submission" date="2020-06" db="EMBL/GenBank/DDBJ databases">
        <title>Genome mining for natural products.</title>
        <authorList>
            <person name="Zhang B."/>
            <person name="Shi J."/>
            <person name="Ge H."/>
        </authorList>
    </citation>
    <scope>NUCLEOTIDE SEQUENCE [LARGE SCALE GENOMIC DNA]</scope>
    <source>
        <strain evidence="2 3">NA00687</strain>
        <plasmid evidence="2 3">unnamed</plasmid>
    </source>
</reference>
<sequence>MRTISVVTAVHSGAVGFLPEALASLDAQVLPNGWAWEWCVQEDGPETNAARHLRDDPRIRIGTSRKGGPGVARTMAFARSRGEYIRNLDADDQFPSGALCRDIEALETHPDIGWTTSSVIDLMEDGSHGKFDLGDPSPGAMSRGSAFEYWKTRYRPQVHPATLCVRRQLLALLGGWMAVPASEDTGLLLSLDAISQGFFTDEVGLIYRKHPGQITRDPAHGQGPEWEARMALIIERVQALRQWTSASLDEATGD</sequence>
<keyword evidence="2" id="KW-0808">Transferase</keyword>
<dbReference type="InterPro" id="IPR001173">
    <property type="entry name" value="Glyco_trans_2-like"/>
</dbReference>
<dbReference type="SUPFAM" id="SSF53448">
    <property type="entry name" value="Nucleotide-diphospho-sugar transferases"/>
    <property type="match status" value="1"/>
</dbReference>
<feature type="domain" description="Glycosyltransferase 2-like" evidence="1">
    <location>
        <begin position="5"/>
        <end position="112"/>
    </location>
</feature>
<dbReference type="InterPro" id="IPR029044">
    <property type="entry name" value="Nucleotide-diphossugar_trans"/>
</dbReference>
<dbReference type="Proteomes" id="UP000509303">
    <property type="component" value="Plasmid unnamed"/>
</dbReference>
<protein>
    <submittedName>
        <fullName evidence="2">Glycosyltransferase</fullName>
    </submittedName>
</protein>
<dbReference type="AlphaFoldDB" id="A0A7H8NKS6"/>
<organism evidence="2 3">
    <name type="scientific">Streptomyces buecherae</name>
    <dbReference type="NCBI Taxonomy" id="2763006"/>
    <lineage>
        <taxon>Bacteria</taxon>
        <taxon>Bacillati</taxon>
        <taxon>Actinomycetota</taxon>
        <taxon>Actinomycetes</taxon>
        <taxon>Kitasatosporales</taxon>
        <taxon>Streptomycetaceae</taxon>
        <taxon>Streptomyces</taxon>
    </lineage>
</organism>
<dbReference type="PANTHER" id="PTHR22916:SF3">
    <property type="entry name" value="UDP-GLCNAC:BETAGAL BETA-1,3-N-ACETYLGLUCOSAMINYLTRANSFERASE-LIKE PROTEIN 1"/>
    <property type="match status" value="1"/>
</dbReference>
<dbReference type="PANTHER" id="PTHR22916">
    <property type="entry name" value="GLYCOSYLTRANSFERASE"/>
    <property type="match status" value="1"/>
</dbReference>
<name>A0A7H8NKS6_9ACTN</name>
<keyword evidence="3" id="KW-1185">Reference proteome</keyword>
<dbReference type="Pfam" id="PF00535">
    <property type="entry name" value="Glycos_transf_2"/>
    <property type="match status" value="1"/>
</dbReference>
<geneLocation type="plasmid" evidence="2 3">
    <name>unnamed</name>
</geneLocation>
<evidence type="ECO:0000313" key="3">
    <source>
        <dbReference type="Proteomes" id="UP000509303"/>
    </source>
</evidence>
<gene>
    <name evidence="2" type="ORF">HUT08_36500</name>
</gene>